<evidence type="ECO:0000256" key="1">
    <source>
        <dbReference type="ARBA" id="ARBA00022670"/>
    </source>
</evidence>
<sequence>MNFSLRKKRAGAGAKAAGVDGILITHLPDVRYLCGFTGSSAVLALVGARATLFTDGRYTVQARAEAAGTKVVIAKKPAVVAACEWLEATGVRRCGFDAAHTTVTALETMRKALSAKVRRGMFVAVGPVVARMREVKDADEIELIRAAALVGCDLFDGMLTYLEAGLTEVEVAATLEYAARLAGAEGMSFDTIVASGERSALPHGRATRAKLPKQGFVTLDFGVILDGYCSDMTRTVHMGKALRNERDVYDSVLEAQEAAVAAVAPGVTAGEVDEAARSVLRRVKLDKYFSHSTGHGVGLEIHEGPRLAAKQTQVLKQGMVITIEPGVYMPGQFGLRIEDMVLVTANGGEVLTPSVKAWIEL</sequence>
<gene>
    <name evidence="7" type="ORF">RBB81_18110</name>
</gene>
<dbReference type="InterPro" id="IPR001131">
    <property type="entry name" value="Peptidase_M24B_aminopep-P_CS"/>
</dbReference>
<dbReference type="Pfam" id="PF01321">
    <property type="entry name" value="Creatinase_N"/>
    <property type="match status" value="1"/>
</dbReference>
<dbReference type="Pfam" id="PF00557">
    <property type="entry name" value="Peptidase_M24"/>
    <property type="match status" value="1"/>
</dbReference>
<dbReference type="GO" id="GO:0008235">
    <property type="term" value="F:metalloexopeptidase activity"/>
    <property type="evidence" value="ECO:0007669"/>
    <property type="project" value="UniProtKB-ARBA"/>
</dbReference>
<evidence type="ECO:0000256" key="2">
    <source>
        <dbReference type="ARBA" id="ARBA00022723"/>
    </source>
</evidence>
<accession>A0AAU7YXU9</accession>
<evidence type="ECO:0000259" key="6">
    <source>
        <dbReference type="Pfam" id="PF01321"/>
    </source>
</evidence>
<keyword evidence="4" id="KW-0482">Metalloprotease</keyword>
<dbReference type="GO" id="GO:0004177">
    <property type="term" value="F:aminopeptidase activity"/>
    <property type="evidence" value="ECO:0007669"/>
    <property type="project" value="UniProtKB-ARBA"/>
</dbReference>
<dbReference type="InterPro" id="IPR000587">
    <property type="entry name" value="Creatinase_N"/>
</dbReference>
<dbReference type="AlphaFoldDB" id="A0AAU7YXU9"/>
<dbReference type="InterPro" id="IPR001714">
    <property type="entry name" value="Pept_M24_MAP"/>
</dbReference>
<keyword evidence="3" id="KW-0378">Hydrolase</keyword>
<dbReference type="GO" id="GO:0046872">
    <property type="term" value="F:metal ion binding"/>
    <property type="evidence" value="ECO:0007669"/>
    <property type="project" value="UniProtKB-KW"/>
</dbReference>
<feature type="domain" description="Creatinase N-terminal" evidence="6">
    <location>
        <begin position="6"/>
        <end position="135"/>
    </location>
</feature>
<dbReference type="PROSITE" id="PS00491">
    <property type="entry name" value="PROLINE_PEPTIDASE"/>
    <property type="match status" value="1"/>
</dbReference>
<dbReference type="PANTHER" id="PTHR46112:SF3">
    <property type="entry name" value="AMINOPEPTIDASE YPDF"/>
    <property type="match status" value="1"/>
</dbReference>
<reference evidence="7" key="1">
    <citation type="submission" date="2023-08" db="EMBL/GenBank/DDBJ databases">
        <authorList>
            <person name="Messyasz A."/>
            <person name="Mannisto M.K."/>
            <person name="Kerkhof L.J."/>
            <person name="Haggblom M."/>
        </authorList>
    </citation>
    <scope>NUCLEOTIDE SEQUENCE</scope>
    <source>
        <strain evidence="7">M8UP39</strain>
    </source>
</reference>
<dbReference type="InterPro" id="IPR000994">
    <property type="entry name" value="Pept_M24"/>
</dbReference>
<dbReference type="PANTHER" id="PTHR46112">
    <property type="entry name" value="AMINOPEPTIDASE"/>
    <property type="match status" value="1"/>
</dbReference>
<dbReference type="InterPro" id="IPR029149">
    <property type="entry name" value="Creatin/AminoP/Spt16_N"/>
</dbReference>
<dbReference type="KEGG" id="tgi:RBB81_18110"/>
<evidence type="ECO:0000259" key="5">
    <source>
        <dbReference type="Pfam" id="PF00557"/>
    </source>
</evidence>
<keyword evidence="2" id="KW-0479">Metal-binding</keyword>
<dbReference type="RefSeq" id="WP_353071618.1">
    <property type="nucleotide sequence ID" value="NZ_CP132938.1"/>
</dbReference>
<proteinExistence type="predicted"/>
<dbReference type="SUPFAM" id="SSF53092">
    <property type="entry name" value="Creatinase/prolidase N-terminal domain"/>
    <property type="match status" value="1"/>
</dbReference>
<keyword evidence="1" id="KW-0645">Protease</keyword>
<dbReference type="Gene3D" id="3.90.230.10">
    <property type="entry name" value="Creatinase/methionine aminopeptidase superfamily"/>
    <property type="match status" value="1"/>
</dbReference>
<protein>
    <submittedName>
        <fullName evidence="7">Xaa-Pro peptidase family protein</fullName>
    </submittedName>
</protein>
<name>A0AAU7YXU9_9BACT</name>
<dbReference type="SUPFAM" id="SSF55920">
    <property type="entry name" value="Creatinase/aminopeptidase"/>
    <property type="match status" value="1"/>
</dbReference>
<dbReference type="Gene3D" id="3.40.350.10">
    <property type="entry name" value="Creatinase/prolidase N-terminal domain"/>
    <property type="match status" value="1"/>
</dbReference>
<dbReference type="InterPro" id="IPR036005">
    <property type="entry name" value="Creatinase/aminopeptidase-like"/>
</dbReference>
<organism evidence="7">
    <name type="scientific">Tunturiibacter gelidiferens</name>
    <dbReference type="NCBI Taxonomy" id="3069689"/>
    <lineage>
        <taxon>Bacteria</taxon>
        <taxon>Pseudomonadati</taxon>
        <taxon>Acidobacteriota</taxon>
        <taxon>Terriglobia</taxon>
        <taxon>Terriglobales</taxon>
        <taxon>Acidobacteriaceae</taxon>
        <taxon>Tunturiibacter</taxon>
    </lineage>
</organism>
<evidence type="ECO:0000313" key="7">
    <source>
        <dbReference type="EMBL" id="XCB21479.1"/>
    </source>
</evidence>
<dbReference type="EMBL" id="CP132938">
    <property type="protein sequence ID" value="XCB21479.1"/>
    <property type="molecule type" value="Genomic_DNA"/>
</dbReference>
<feature type="domain" description="Peptidase M24" evidence="5">
    <location>
        <begin position="142"/>
        <end position="345"/>
    </location>
</feature>
<evidence type="ECO:0000256" key="4">
    <source>
        <dbReference type="ARBA" id="ARBA00023049"/>
    </source>
</evidence>
<dbReference type="GO" id="GO:0006508">
    <property type="term" value="P:proteolysis"/>
    <property type="evidence" value="ECO:0007669"/>
    <property type="project" value="UniProtKB-KW"/>
</dbReference>
<dbReference type="InterPro" id="IPR050659">
    <property type="entry name" value="Peptidase_M24B"/>
</dbReference>
<evidence type="ECO:0000256" key="3">
    <source>
        <dbReference type="ARBA" id="ARBA00022801"/>
    </source>
</evidence>
<reference evidence="7" key="2">
    <citation type="journal article" date="2024" name="Environ. Microbiol.">
        <title>Genome analysis and description of Tunturibacter gen. nov. expands the diversity of Terriglobia in tundra soils.</title>
        <authorList>
            <person name="Messyasz A."/>
            <person name="Mannisto M.K."/>
            <person name="Kerkhof L.J."/>
            <person name="Haggblom M.M."/>
        </authorList>
    </citation>
    <scope>NUCLEOTIDE SEQUENCE</scope>
    <source>
        <strain evidence="7">M8UP39</strain>
    </source>
</reference>
<dbReference type="PRINTS" id="PR00599">
    <property type="entry name" value="MAPEPTIDASE"/>
</dbReference>